<dbReference type="RefSeq" id="WP_205492588.1">
    <property type="nucleotide sequence ID" value="NZ_JAFHAP010000004.1"/>
</dbReference>
<name>A0ABS2WFY7_9BACL</name>
<dbReference type="InterPro" id="IPR025622">
    <property type="entry name" value="YqzE"/>
</dbReference>
<dbReference type="Pfam" id="PF14038">
    <property type="entry name" value="YqzE"/>
    <property type="match status" value="1"/>
</dbReference>
<organism evidence="1 2">
    <name type="scientific">Polycladomyces zharkentensis</name>
    <dbReference type="NCBI Taxonomy" id="2807616"/>
    <lineage>
        <taxon>Bacteria</taxon>
        <taxon>Bacillati</taxon>
        <taxon>Bacillota</taxon>
        <taxon>Bacilli</taxon>
        <taxon>Bacillales</taxon>
        <taxon>Thermoactinomycetaceae</taxon>
        <taxon>Polycladomyces</taxon>
    </lineage>
</organism>
<dbReference type="EMBL" id="JAFHAP010000004">
    <property type="protein sequence ID" value="MBN2908442.1"/>
    <property type="molecule type" value="Genomic_DNA"/>
</dbReference>
<gene>
    <name evidence="1" type="ORF">JQC72_02770</name>
</gene>
<keyword evidence="2" id="KW-1185">Reference proteome</keyword>
<dbReference type="Proteomes" id="UP001177120">
    <property type="component" value="Unassembled WGS sequence"/>
</dbReference>
<proteinExistence type="predicted"/>
<reference evidence="1" key="1">
    <citation type="journal article" date="2024" name="Int. J. Syst. Evol. Microbiol.">
        <title>Polycladomyces zharkentensis sp. nov., a novel thermophilic cellulose- and starch-degrading member of the Bacillota from a geothermal aquifer in Kazakhstan.</title>
        <authorList>
            <person name="Mashzhan A."/>
            <person name="Kistaubayeva A."/>
            <person name="Javier-Lopez R."/>
            <person name="Bissenova U."/>
            <person name="Bissenbay A."/>
            <person name="Birkeland N.K."/>
        </authorList>
    </citation>
    <scope>NUCLEOTIDE SEQUENCE</scope>
    <source>
        <strain evidence="1">ZKZ2T</strain>
    </source>
</reference>
<sequence length="65" mass="7901">MSSKDLLRMMLERLLWFVETPRHERKQLQKKKEPWTVRWFGMLPVSLSMMMNTKERNGSGDHEHT</sequence>
<evidence type="ECO:0000313" key="2">
    <source>
        <dbReference type="Proteomes" id="UP001177120"/>
    </source>
</evidence>
<protein>
    <submittedName>
        <fullName evidence="1">YqzE family protein</fullName>
    </submittedName>
</protein>
<evidence type="ECO:0000313" key="1">
    <source>
        <dbReference type="EMBL" id="MBN2908442.1"/>
    </source>
</evidence>
<accession>A0ABS2WFY7</accession>
<comment type="caution">
    <text evidence="1">The sequence shown here is derived from an EMBL/GenBank/DDBJ whole genome shotgun (WGS) entry which is preliminary data.</text>
</comment>